<keyword evidence="3" id="KW-1185">Reference proteome</keyword>
<dbReference type="KEGG" id="lang:109325784"/>
<name>A0A4P1R1I4_LUPAN</name>
<dbReference type="STRING" id="3871.A0A4P1R1I4"/>
<dbReference type="EMBL" id="CM007373">
    <property type="protein sequence ID" value="OIV99409.1"/>
    <property type="molecule type" value="Genomic_DNA"/>
</dbReference>
<evidence type="ECO:0000256" key="1">
    <source>
        <dbReference type="SAM" id="MobiDB-lite"/>
    </source>
</evidence>
<dbReference type="Pfam" id="PF12043">
    <property type="entry name" value="DUF3527"/>
    <property type="match status" value="2"/>
</dbReference>
<feature type="region of interest" description="Disordered" evidence="1">
    <location>
        <begin position="95"/>
        <end position="114"/>
    </location>
</feature>
<evidence type="ECO:0000313" key="2">
    <source>
        <dbReference type="EMBL" id="OIV99409.1"/>
    </source>
</evidence>
<dbReference type="AlphaFoldDB" id="A0A4P1R1I4"/>
<evidence type="ECO:0000313" key="3">
    <source>
        <dbReference type="Proteomes" id="UP000188354"/>
    </source>
</evidence>
<dbReference type="Proteomes" id="UP000188354">
    <property type="component" value="Chromosome LG13"/>
</dbReference>
<protein>
    <recommendedName>
        <fullName evidence="4">DUF3527 domain-containing protein</fullName>
    </recommendedName>
</protein>
<feature type="compositionally biased region" description="Low complexity" evidence="1">
    <location>
        <begin position="98"/>
        <end position="114"/>
    </location>
</feature>
<dbReference type="PANTHER" id="PTHR31390:SF4">
    <property type="entry name" value="DUF3527 DOMAIN-CONTAINING PROTEIN"/>
    <property type="match status" value="1"/>
</dbReference>
<feature type="compositionally biased region" description="Basic and acidic residues" evidence="1">
    <location>
        <begin position="19"/>
        <end position="33"/>
    </location>
</feature>
<sequence>MSRKLYDQLLSEKPSLSYDDQHHGVTKSEEHSTLKSAGNHHKHINHGRESEEDELVKYMSNLPGYLERGKKNEKILNVGVLDWKRLEQWQYHHKHVPHTSSTSSVSTSNTPSSVSADRLFHQSLRSHFMDSPGHSDAIKSSRDNLRNSHNFRGSHINIGTHSKYLDDNISEKHPKTILKGCNRKYLDPHIDKEYDIFPDDRMHYEAASCASLGKPTQGCGMEKRVDTDIVLQHTLRKNKKFDLGLLRDSPQNNHCRVPDMPKFLVQKSGNSSRASFSEKHKELSHEDLNYDISHSCPLPDELRCDNFQLKGSGPCSTDLESVNFPASSFSSPLSTYSPPLSVKMGISPSRTRNADERKQTIAKTSSANGPPQGLDQKVTSDKSRSSSPFRRLSISIGYTSKGSACKEDEYVPHLSSVTARKCSSVNVRGDASSKMSGNDKHGDAGRSRSNPFRRLQDPLLKPKTTKSRHPMESSQEDSEFISENCRSADGNFSTLQPDKEVENDHRIDSSNGKKHVPSMTQALLRFAVRNGLPIFTFAVGDNTSNILAATVKNVSALEKDECNIVYTFFAFREVKKKNGNWMNQTGRSKGPDYIPHAVAQMKVSDSRYYNLTSQNCVDSSTIKEFVLFSVNLRQENAQATDYQPNDELAAIVVKIPKAISCINGWHHRSFKSDSQDPIRATVLIPSGVHSVPSKGGPSSLIERWKSGGSCDCGGWDLACKLKVIATENQPCRKPTSSKAYLANQLELFVQGNEQEHQRVFSFAPFKHGVYSIAFDSSLSLLQAFSICIALVDSKKPYDLFGSRNSIEDKNPRETLLVQAKELKAFGKLEDIPASYVSYPSPSPFGRV</sequence>
<feature type="compositionally biased region" description="Low complexity" evidence="1">
    <location>
        <begin position="329"/>
        <end position="341"/>
    </location>
</feature>
<feature type="compositionally biased region" description="Basic and acidic residues" evidence="1">
    <location>
        <begin position="437"/>
        <end position="446"/>
    </location>
</feature>
<feature type="region of interest" description="Disordered" evidence="1">
    <location>
        <begin position="492"/>
        <end position="514"/>
    </location>
</feature>
<feature type="region of interest" description="Disordered" evidence="1">
    <location>
        <begin position="13"/>
        <end position="52"/>
    </location>
</feature>
<accession>A0A4P1R1I4</accession>
<dbReference type="OrthoDB" id="1898655at2759"/>
<proteinExistence type="predicted"/>
<organism evidence="2 3">
    <name type="scientific">Lupinus angustifolius</name>
    <name type="common">Narrow-leaved blue lupine</name>
    <dbReference type="NCBI Taxonomy" id="3871"/>
    <lineage>
        <taxon>Eukaryota</taxon>
        <taxon>Viridiplantae</taxon>
        <taxon>Streptophyta</taxon>
        <taxon>Embryophyta</taxon>
        <taxon>Tracheophyta</taxon>
        <taxon>Spermatophyta</taxon>
        <taxon>Magnoliopsida</taxon>
        <taxon>eudicotyledons</taxon>
        <taxon>Gunneridae</taxon>
        <taxon>Pentapetalae</taxon>
        <taxon>rosids</taxon>
        <taxon>fabids</taxon>
        <taxon>Fabales</taxon>
        <taxon>Fabaceae</taxon>
        <taxon>Papilionoideae</taxon>
        <taxon>50 kb inversion clade</taxon>
        <taxon>genistoids sensu lato</taxon>
        <taxon>core genistoids</taxon>
        <taxon>Genisteae</taxon>
        <taxon>Lupinus</taxon>
    </lineage>
</organism>
<feature type="region of interest" description="Disordered" evidence="1">
    <location>
        <begin position="329"/>
        <end position="389"/>
    </location>
</feature>
<feature type="region of interest" description="Disordered" evidence="1">
    <location>
        <begin position="421"/>
        <end position="480"/>
    </location>
</feature>
<dbReference type="PANTHER" id="PTHR31390">
    <property type="entry name" value="EXPRESSED PROTEIN"/>
    <property type="match status" value="1"/>
</dbReference>
<evidence type="ECO:0008006" key="4">
    <source>
        <dbReference type="Google" id="ProtNLM"/>
    </source>
</evidence>
<dbReference type="InterPro" id="IPR021916">
    <property type="entry name" value="DUF3527"/>
</dbReference>
<dbReference type="Gramene" id="OIV99409">
    <property type="protein sequence ID" value="OIV99409"/>
    <property type="gene ID" value="TanjilG_17219"/>
</dbReference>
<reference evidence="2 3" key="1">
    <citation type="journal article" date="2017" name="Plant Biotechnol. J.">
        <title>A comprehensive draft genome sequence for lupin (Lupinus angustifolius), an emerging health food: insights into plant-microbe interactions and legume evolution.</title>
        <authorList>
            <person name="Hane J.K."/>
            <person name="Ming Y."/>
            <person name="Kamphuis L.G."/>
            <person name="Nelson M.N."/>
            <person name="Garg G."/>
            <person name="Atkins C.A."/>
            <person name="Bayer P.E."/>
            <person name="Bravo A."/>
            <person name="Bringans S."/>
            <person name="Cannon S."/>
            <person name="Edwards D."/>
            <person name="Foley R."/>
            <person name="Gao L.L."/>
            <person name="Harrison M.J."/>
            <person name="Huang W."/>
            <person name="Hurgobin B."/>
            <person name="Li S."/>
            <person name="Liu C.W."/>
            <person name="McGrath A."/>
            <person name="Morahan G."/>
            <person name="Murray J."/>
            <person name="Weller J."/>
            <person name="Jian J."/>
            <person name="Singh K.B."/>
        </authorList>
    </citation>
    <scope>NUCLEOTIDE SEQUENCE [LARGE SCALE GENOMIC DNA]</scope>
    <source>
        <strain evidence="3">cv. Tanjil</strain>
        <tissue evidence="2">Whole plant</tissue>
    </source>
</reference>
<feature type="compositionally biased region" description="Basic and acidic residues" evidence="1">
    <location>
        <begin position="497"/>
        <end position="508"/>
    </location>
</feature>
<gene>
    <name evidence="2" type="ORF">TanjilG_17219</name>
</gene>